<organism evidence="2 3">
    <name type="scientific">Bradyrhizobium nitroreducens</name>
    <dbReference type="NCBI Taxonomy" id="709803"/>
    <lineage>
        <taxon>Bacteria</taxon>
        <taxon>Pseudomonadati</taxon>
        <taxon>Pseudomonadota</taxon>
        <taxon>Alphaproteobacteria</taxon>
        <taxon>Hyphomicrobiales</taxon>
        <taxon>Nitrobacteraceae</taxon>
        <taxon>Bradyrhizobium</taxon>
    </lineage>
</organism>
<feature type="domain" description="Glycosyltransferase subfamily 4-like N-terminal" evidence="1">
    <location>
        <begin position="11"/>
        <end position="158"/>
    </location>
</feature>
<sequence length="384" mass="42331">MREASVLDRKRLLFVVTEDWYFVSHRLPIARAASAAGYEVFVATRLGEKADAIVREGFIPIGLKRMRRSGRNPFRELASIAELVTLYRSYRPSIVHHVAMKPVLYGSIAARLVGVAAIVNNLAGLGFVFSSKAVYAQTLRRLIAPLLRYALNQRQALTIVQNRDDARVLADDIGVAPEKIRLVKGSGVDLAQFSEMRRESAPPTVLLASRMIKEKGVEDFVRAAAQLRKKNVAARFVLAGAPDPENPHSIPQAVLRRFHEDGLVEWWGHRDNIPEIIREAAIVCLPTTYGEGVPKTLIEAAAGECPIVTYDVPGCREIVTDGANGMLVPAGDVGRLAQAIEQLLADPEQRRRMGAQGRKLVQAEFSQEIVVAQTLAIYSELLTQ</sequence>
<dbReference type="CDD" id="cd03808">
    <property type="entry name" value="GT4_CapM-like"/>
    <property type="match status" value="1"/>
</dbReference>
<dbReference type="Proteomes" id="UP000228930">
    <property type="component" value="Unassembled WGS sequence"/>
</dbReference>
<dbReference type="Gene3D" id="3.40.50.2000">
    <property type="entry name" value="Glycogen Phosphorylase B"/>
    <property type="match status" value="2"/>
</dbReference>
<dbReference type="PANTHER" id="PTHR12526">
    <property type="entry name" value="GLYCOSYLTRANSFERASE"/>
    <property type="match status" value="1"/>
</dbReference>
<dbReference type="Pfam" id="PF13477">
    <property type="entry name" value="Glyco_trans_4_2"/>
    <property type="match status" value="1"/>
</dbReference>
<proteinExistence type="predicted"/>
<protein>
    <recommendedName>
        <fullName evidence="1">Glycosyltransferase subfamily 4-like N-terminal domain-containing protein</fullName>
    </recommendedName>
</protein>
<dbReference type="InterPro" id="IPR028098">
    <property type="entry name" value="Glyco_trans_4-like_N"/>
</dbReference>
<dbReference type="SUPFAM" id="SSF53756">
    <property type="entry name" value="UDP-Glycosyltransferase/glycogen phosphorylase"/>
    <property type="match status" value="1"/>
</dbReference>
<reference evidence="2 3" key="1">
    <citation type="submission" date="2015-06" db="EMBL/GenBank/DDBJ databases">
        <title>Comparative genome analysis of nirS-carrying Bradyrhizobium sp. strains.</title>
        <authorList>
            <person name="Ishii S."/>
            <person name="Jang J."/>
            <person name="Nishizawa T."/>
            <person name="Senoo K."/>
        </authorList>
    </citation>
    <scope>NUCLEOTIDE SEQUENCE [LARGE SCALE GENOMIC DNA]</scope>
    <source>
        <strain evidence="2 3">TSA1</strain>
    </source>
</reference>
<dbReference type="EMBL" id="LFJC01000003">
    <property type="protein sequence ID" value="PIT04876.1"/>
    <property type="molecule type" value="Genomic_DNA"/>
</dbReference>
<comment type="caution">
    <text evidence="2">The sequence shown here is derived from an EMBL/GenBank/DDBJ whole genome shotgun (WGS) entry which is preliminary data.</text>
</comment>
<evidence type="ECO:0000313" key="3">
    <source>
        <dbReference type="Proteomes" id="UP000228930"/>
    </source>
</evidence>
<dbReference type="Pfam" id="PF13692">
    <property type="entry name" value="Glyco_trans_1_4"/>
    <property type="match status" value="1"/>
</dbReference>
<dbReference type="PANTHER" id="PTHR12526:SF638">
    <property type="entry name" value="SPORE COAT PROTEIN SA"/>
    <property type="match status" value="1"/>
</dbReference>
<accession>A0A2M6UJW2</accession>
<keyword evidence="3" id="KW-1185">Reference proteome</keyword>
<dbReference type="AlphaFoldDB" id="A0A2M6UJW2"/>
<gene>
    <name evidence="2" type="ORF">TSA1_32115</name>
</gene>
<evidence type="ECO:0000259" key="1">
    <source>
        <dbReference type="Pfam" id="PF13477"/>
    </source>
</evidence>
<name>A0A2M6UJW2_9BRAD</name>
<evidence type="ECO:0000313" key="2">
    <source>
        <dbReference type="EMBL" id="PIT04876.1"/>
    </source>
</evidence>
<dbReference type="GO" id="GO:0016757">
    <property type="term" value="F:glycosyltransferase activity"/>
    <property type="evidence" value="ECO:0007669"/>
    <property type="project" value="TreeGrafter"/>
</dbReference>